<proteinExistence type="predicted"/>
<dbReference type="EMBL" id="BCMJ01000002">
    <property type="protein sequence ID" value="GAT18302.1"/>
    <property type="molecule type" value="Genomic_DNA"/>
</dbReference>
<comment type="caution">
    <text evidence="1">The sequence shown here is derived from an EMBL/GenBank/DDBJ whole genome shotgun (WGS) entry which is preliminary data.</text>
</comment>
<evidence type="ECO:0000313" key="2">
    <source>
        <dbReference type="Proteomes" id="UP000223370"/>
    </source>
</evidence>
<accession>A0A1Z5H575</accession>
<protein>
    <submittedName>
        <fullName evidence="1">Uncharacterized protein</fullName>
    </submittedName>
</protein>
<evidence type="ECO:0000313" key="1">
    <source>
        <dbReference type="EMBL" id="GAT18302.1"/>
    </source>
</evidence>
<keyword evidence="2" id="KW-1185">Reference proteome</keyword>
<dbReference type="RefSeq" id="WP_098823818.1">
    <property type="nucleotide sequence ID" value="NZ_BCMJ01000002.1"/>
</dbReference>
<dbReference type="OrthoDB" id="2313946at2"/>
<reference evidence="1 2" key="1">
    <citation type="submission" date="2015-11" db="EMBL/GenBank/DDBJ databases">
        <title>Draft genome sequences of new species of the genus Lactobacillus isolated from orchardgrass silage.</title>
        <authorList>
            <person name="Tohno M."/>
            <person name="Tanizawa Y."/>
            <person name="Arita M."/>
        </authorList>
    </citation>
    <scope>NUCLEOTIDE SEQUENCE [LARGE SCALE GENOMIC DNA]</scope>
    <source>
        <strain evidence="1 2">IWT5</strain>
    </source>
</reference>
<dbReference type="Proteomes" id="UP000223370">
    <property type="component" value="Unassembled WGS sequence"/>
</dbReference>
<sequence>MNSIMNDLQYALQRKALVNVYQVKQDIVYTGYVEIVDDAGIILTTFDDSGSEDGAVYLTFDVIEFVEFDSDDLDNMRYRIENATAEHFFSFGQMTIEFDSKRPLIRQVLENAMVEEAAVMVLDKQSGELHEGEVVRISKQDFDFQVFNKFHLDQHPLLTLDFTDVALIEFEGKELTLQTAAMGFLQTITPVKTVSVSSLTGISDVLHRAEQTQQLLSIKPVADEGMFFVGRVNTVGEDCVVVNLVDMTGQFGGYWLVKFTAIAQITTQSDYLSVMKTYMTLDDTLGVTAQTGVNDERLFDGTDNLFQEVLSQAGKFHRVIRLQLTDDENITGYISKFGGNEIIFHAVEQGTVVDKMGTLIDLNEIDEVAFDYLDAMLTEKQLRNQGEL</sequence>
<organism evidence="1 2">
    <name type="scientific">Secundilactobacillus silagincola</name>
    <dbReference type="NCBI Taxonomy" id="1714681"/>
    <lineage>
        <taxon>Bacteria</taxon>
        <taxon>Bacillati</taxon>
        <taxon>Bacillota</taxon>
        <taxon>Bacilli</taxon>
        <taxon>Lactobacillales</taxon>
        <taxon>Lactobacillaceae</taxon>
        <taxon>Secundilactobacillus</taxon>
    </lineage>
</organism>
<dbReference type="AlphaFoldDB" id="A0A1Z5H575"/>
<name>A0A1Z5H575_9LACO</name>
<gene>
    <name evidence="1" type="ORF">IWT5_00576</name>
</gene>